<feature type="transmembrane region" description="Helical" evidence="1">
    <location>
        <begin position="35"/>
        <end position="55"/>
    </location>
</feature>
<proteinExistence type="predicted"/>
<feature type="transmembrane region" description="Helical" evidence="1">
    <location>
        <begin position="12"/>
        <end position="29"/>
    </location>
</feature>
<evidence type="ECO:0000256" key="1">
    <source>
        <dbReference type="SAM" id="Phobius"/>
    </source>
</evidence>
<reference evidence="3" key="1">
    <citation type="submission" date="2022-03" db="EMBL/GenBank/DDBJ databases">
        <title>Identification of a novel bacterium isolated from mangrove sediments.</title>
        <authorList>
            <person name="Pan X."/>
        </authorList>
    </citation>
    <scope>NUCLEOTIDE SEQUENCE</scope>
    <source>
        <strain evidence="3">B1949</strain>
    </source>
</reference>
<dbReference type="EMBL" id="JALHLF010000037">
    <property type="protein sequence ID" value="MCJ2183214.1"/>
    <property type="molecule type" value="Genomic_DNA"/>
</dbReference>
<protein>
    <submittedName>
        <fullName evidence="3">DUF2892 domain-containing protein</fullName>
    </submittedName>
</protein>
<evidence type="ECO:0000313" key="4">
    <source>
        <dbReference type="Proteomes" id="UP001162881"/>
    </source>
</evidence>
<keyword evidence="4" id="KW-1185">Reference proteome</keyword>
<evidence type="ECO:0000313" key="3">
    <source>
        <dbReference type="EMBL" id="MCJ2183214.1"/>
    </source>
</evidence>
<dbReference type="Proteomes" id="UP001162881">
    <property type="component" value="Unassembled WGS sequence"/>
</dbReference>
<accession>A0ABT0BDU6</accession>
<comment type="caution">
    <text evidence="3">The sequence shown here is derived from an EMBL/GenBank/DDBJ whole genome shotgun (WGS) entry which is preliminary data.</text>
</comment>
<dbReference type="RefSeq" id="WP_244020761.1">
    <property type="nucleotide sequence ID" value="NZ_JALHLF010000037.1"/>
</dbReference>
<evidence type="ECO:0000259" key="2">
    <source>
        <dbReference type="Pfam" id="PF11127"/>
    </source>
</evidence>
<gene>
    <name evidence="3" type="ORF">MTR62_10990</name>
</gene>
<sequence length="63" mass="6741">MFKSNVGGIDRVLRILIGAGLIALVFVGPKSAWGWIGLIPLLTGLLRTCPLYSVIGISSCRTR</sequence>
<keyword evidence="1" id="KW-0812">Transmembrane</keyword>
<feature type="domain" description="Inner membrane protein YgaP-like transmembrane" evidence="2">
    <location>
        <begin position="3"/>
        <end position="62"/>
    </location>
</feature>
<name>A0ABT0BDU6_9SPHN</name>
<keyword evidence="1" id="KW-1133">Transmembrane helix</keyword>
<keyword evidence="1" id="KW-0472">Membrane</keyword>
<dbReference type="InterPro" id="IPR021309">
    <property type="entry name" value="YgaP-like_TM"/>
</dbReference>
<dbReference type="Pfam" id="PF11127">
    <property type="entry name" value="YgaP-like_TM"/>
    <property type="match status" value="1"/>
</dbReference>
<organism evidence="3 4">
    <name type="scientific">Novosphingobium organovorum</name>
    <dbReference type="NCBI Taxonomy" id="2930092"/>
    <lineage>
        <taxon>Bacteria</taxon>
        <taxon>Pseudomonadati</taxon>
        <taxon>Pseudomonadota</taxon>
        <taxon>Alphaproteobacteria</taxon>
        <taxon>Sphingomonadales</taxon>
        <taxon>Sphingomonadaceae</taxon>
        <taxon>Novosphingobium</taxon>
    </lineage>
</organism>